<dbReference type="Gene3D" id="3.40.50.1820">
    <property type="entry name" value="alpha/beta hydrolase"/>
    <property type="match status" value="1"/>
</dbReference>
<dbReference type="EMBL" id="JBBNAG010000002">
    <property type="protein sequence ID" value="KAK9157175.1"/>
    <property type="molecule type" value="Genomic_DNA"/>
</dbReference>
<proteinExistence type="predicted"/>
<feature type="chain" id="PRO_5042973808" evidence="2">
    <location>
        <begin position="20"/>
        <end position="245"/>
    </location>
</feature>
<keyword evidence="2" id="KW-0732">Signal</keyword>
<keyword evidence="4" id="KW-1185">Reference proteome</keyword>
<dbReference type="AlphaFoldDB" id="A0AAP0KS12"/>
<feature type="compositionally biased region" description="Basic residues" evidence="1">
    <location>
        <begin position="214"/>
        <end position="225"/>
    </location>
</feature>
<reference evidence="3 4" key="1">
    <citation type="submission" date="2024-01" db="EMBL/GenBank/DDBJ databases">
        <title>Genome assemblies of Stephania.</title>
        <authorList>
            <person name="Yang L."/>
        </authorList>
    </citation>
    <scope>NUCLEOTIDE SEQUENCE [LARGE SCALE GENOMIC DNA]</scope>
    <source>
        <strain evidence="3">JXDWG</strain>
        <tissue evidence="3">Leaf</tissue>
    </source>
</reference>
<feature type="region of interest" description="Disordered" evidence="1">
    <location>
        <begin position="212"/>
        <end position="245"/>
    </location>
</feature>
<feature type="compositionally biased region" description="Basic residues" evidence="1">
    <location>
        <begin position="233"/>
        <end position="245"/>
    </location>
</feature>
<dbReference type="InterPro" id="IPR029058">
    <property type="entry name" value="AB_hydrolase_fold"/>
</dbReference>
<sequence>MRSAVFVAIAAAVGNFLQGWDNATIAGPPNSQFIKSVDKNSWDAKDVADCVLSDKSALMEAEFAHAGTTNVLKKILTYLNSGPLMIPKHERFATDTQIALPDWLTEAYIKYYVSKYQHKGFTGDLNYYGESCRRRPVRGEGGSDPWRETPRREEEGGDCNSFFDRGRCIRGGDGGEEMRRAHRSKRSGFQEENGQRYVEAFAWQWYVEEEQRPSRQRRRDLRRRQRREEARRQRQRIRQWSGRRR</sequence>
<comment type="caution">
    <text evidence="3">The sequence shown here is derived from an EMBL/GenBank/DDBJ whole genome shotgun (WGS) entry which is preliminary data.</text>
</comment>
<feature type="compositionally biased region" description="Basic and acidic residues" evidence="1">
    <location>
        <begin position="145"/>
        <end position="154"/>
    </location>
</feature>
<evidence type="ECO:0000256" key="2">
    <source>
        <dbReference type="SAM" id="SignalP"/>
    </source>
</evidence>
<feature type="signal peptide" evidence="2">
    <location>
        <begin position="1"/>
        <end position="19"/>
    </location>
</feature>
<name>A0AAP0KS12_9MAGN</name>
<organism evidence="3 4">
    <name type="scientific">Stephania cephalantha</name>
    <dbReference type="NCBI Taxonomy" id="152367"/>
    <lineage>
        <taxon>Eukaryota</taxon>
        <taxon>Viridiplantae</taxon>
        <taxon>Streptophyta</taxon>
        <taxon>Embryophyta</taxon>
        <taxon>Tracheophyta</taxon>
        <taxon>Spermatophyta</taxon>
        <taxon>Magnoliopsida</taxon>
        <taxon>Ranunculales</taxon>
        <taxon>Menispermaceae</taxon>
        <taxon>Menispermoideae</taxon>
        <taxon>Cissampelideae</taxon>
        <taxon>Stephania</taxon>
    </lineage>
</organism>
<gene>
    <name evidence="3" type="ORF">Scep_003749</name>
</gene>
<feature type="region of interest" description="Disordered" evidence="1">
    <location>
        <begin position="134"/>
        <end position="158"/>
    </location>
</feature>
<accession>A0AAP0KS12</accession>
<protein>
    <submittedName>
        <fullName evidence="3">Uncharacterized protein</fullName>
    </submittedName>
</protein>
<evidence type="ECO:0000313" key="4">
    <source>
        <dbReference type="Proteomes" id="UP001419268"/>
    </source>
</evidence>
<evidence type="ECO:0000313" key="3">
    <source>
        <dbReference type="EMBL" id="KAK9157175.1"/>
    </source>
</evidence>
<evidence type="ECO:0000256" key="1">
    <source>
        <dbReference type="SAM" id="MobiDB-lite"/>
    </source>
</evidence>
<dbReference type="Proteomes" id="UP001419268">
    <property type="component" value="Unassembled WGS sequence"/>
</dbReference>